<organism evidence="3 4">
    <name type="scientific">Fulvimarina manganoxydans</name>
    <dbReference type="NCBI Taxonomy" id="937218"/>
    <lineage>
        <taxon>Bacteria</taxon>
        <taxon>Pseudomonadati</taxon>
        <taxon>Pseudomonadota</taxon>
        <taxon>Alphaproteobacteria</taxon>
        <taxon>Hyphomicrobiales</taxon>
        <taxon>Aurantimonadaceae</taxon>
        <taxon>Fulvimarina</taxon>
    </lineage>
</organism>
<evidence type="ECO:0000256" key="1">
    <source>
        <dbReference type="SAM" id="MobiDB-lite"/>
    </source>
</evidence>
<keyword evidence="4" id="KW-1185">Reference proteome</keyword>
<dbReference type="RefSeq" id="WP_084409830.1">
    <property type="nucleotide sequence ID" value="NZ_FWXR01000006.1"/>
</dbReference>
<dbReference type="PANTHER" id="PTHR30399">
    <property type="entry name" value="UNCHARACTERIZED PROTEIN YGJP"/>
    <property type="match status" value="1"/>
</dbReference>
<sequence length="284" mass="31160">MAIAFRKTTSTKRPRAGLSGAEPVQSIHVAGRDLLVTVRRNRQARRLILRLAPEGDGVLVTAPPRAGTRQIAEFLERHRSWIEDRLDDAPRPIDIIDGAILPFRGAPLRIVHHGGRLRTKLSPAPLGIDAEPDDPRLVALFAEPARTGAAQALSELHVGGAPEHLARRVADFLKAEAKSALMVAVERHAQTVGLKPAAMTLKDTKSRWGSCTSDRRLSFSWRIAMAPPDVLDYLAAHEVAHFVEMNHSAAFWALCRKLCPGSEDGRVWLRTHGAVLQAVRVSSR</sequence>
<proteinExistence type="predicted"/>
<dbReference type="Gene3D" id="3.30.2010.10">
    <property type="entry name" value="Metalloproteases ('zincins'), catalytic domain"/>
    <property type="match status" value="1"/>
</dbReference>
<evidence type="ECO:0000259" key="2">
    <source>
        <dbReference type="Pfam" id="PF01863"/>
    </source>
</evidence>
<evidence type="ECO:0000313" key="3">
    <source>
        <dbReference type="EMBL" id="SMC71222.1"/>
    </source>
</evidence>
<dbReference type="InterPro" id="IPR002725">
    <property type="entry name" value="YgjP-like_metallopeptidase"/>
</dbReference>
<dbReference type="OrthoDB" id="9795402at2"/>
<gene>
    <name evidence="3" type="ORF">SAMN06297251_106100</name>
</gene>
<dbReference type="Proteomes" id="UP000192656">
    <property type="component" value="Unassembled WGS sequence"/>
</dbReference>
<dbReference type="EMBL" id="FWXR01000006">
    <property type="protein sequence ID" value="SMC71222.1"/>
    <property type="molecule type" value="Genomic_DNA"/>
</dbReference>
<reference evidence="3 4" key="1">
    <citation type="submission" date="2017-04" db="EMBL/GenBank/DDBJ databases">
        <authorList>
            <person name="Afonso C.L."/>
            <person name="Miller P.J."/>
            <person name="Scott M.A."/>
            <person name="Spackman E."/>
            <person name="Goraichik I."/>
            <person name="Dimitrov K.M."/>
            <person name="Suarez D.L."/>
            <person name="Swayne D.E."/>
        </authorList>
    </citation>
    <scope>NUCLEOTIDE SEQUENCE [LARGE SCALE GENOMIC DNA]</scope>
    <source>
        <strain evidence="3 4">CGMCC 1.10972</strain>
    </source>
</reference>
<dbReference type="PANTHER" id="PTHR30399:SF1">
    <property type="entry name" value="UTP PYROPHOSPHATASE"/>
    <property type="match status" value="1"/>
</dbReference>
<feature type="region of interest" description="Disordered" evidence="1">
    <location>
        <begin position="1"/>
        <end position="21"/>
    </location>
</feature>
<accession>A0A1W2BES7</accession>
<name>A0A1W2BES7_9HYPH</name>
<protein>
    <recommendedName>
        <fullName evidence="2">YgjP-like metallopeptidase domain-containing protein</fullName>
    </recommendedName>
</protein>
<dbReference type="InterPro" id="IPR053136">
    <property type="entry name" value="UTP_pyrophosphatase-like"/>
</dbReference>
<feature type="domain" description="YgjP-like metallopeptidase" evidence="2">
    <location>
        <begin position="50"/>
        <end position="272"/>
    </location>
</feature>
<dbReference type="CDD" id="cd07344">
    <property type="entry name" value="M48_yhfN_like"/>
    <property type="match status" value="1"/>
</dbReference>
<evidence type="ECO:0000313" key="4">
    <source>
        <dbReference type="Proteomes" id="UP000192656"/>
    </source>
</evidence>
<dbReference type="STRING" id="937218.SAMN06297251_106100"/>
<dbReference type="Pfam" id="PF01863">
    <property type="entry name" value="YgjP-like"/>
    <property type="match status" value="1"/>
</dbReference>
<dbReference type="AlphaFoldDB" id="A0A1W2BES7"/>